<dbReference type="OrthoDB" id="10507987at2759"/>
<name>A0A059F621_9MICR</name>
<evidence type="ECO:0000313" key="2">
    <source>
        <dbReference type="Proteomes" id="UP000030655"/>
    </source>
</evidence>
<protein>
    <submittedName>
        <fullName evidence="1">Uncharacterized protein</fullName>
    </submittedName>
</protein>
<dbReference type="Proteomes" id="UP000030655">
    <property type="component" value="Unassembled WGS sequence"/>
</dbReference>
<organism evidence="1 2">
    <name type="scientific">Anncaliia algerae PRA339</name>
    <dbReference type="NCBI Taxonomy" id="1288291"/>
    <lineage>
        <taxon>Eukaryota</taxon>
        <taxon>Fungi</taxon>
        <taxon>Fungi incertae sedis</taxon>
        <taxon>Microsporidia</taxon>
        <taxon>Tubulinosematoidea</taxon>
        <taxon>Tubulinosematidae</taxon>
        <taxon>Anncaliia</taxon>
    </lineage>
</organism>
<dbReference type="HOGENOM" id="CLU_044348_9_1_1"/>
<sequence length="134" mass="15360">MFSYNLLNKFPKCVVCKSGLKLRKKSTLIDKLCWICEKKDCSKYKSNISIRKGSFFINLKSSLLDIFSIIILFSCDKQIKDIIKDYGYGKCVVINVFKKLRVIIKEDLFINPIKLGGPGIVCQVDESFFATDQI</sequence>
<dbReference type="AlphaFoldDB" id="A0A059F621"/>
<gene>
    <name evidence="1" type="ORF">H312_00112</name>
</gene>
<reference evidence="1 2" key="2">
    <citation type="submission" date="2014-03" db="EMBL/GenBank/DDBJ databases">
        <title>The Genome Sequence of Anncaliia algerae insect isolate PRA339.</title>
        <authorList>
            <consortium name="The Broad Institute Genome Sequencing Platform"/>
            <consortium name="The Broad Institute Genome Sequencing Center for Infectious Disease"/>
            <person name="Cuomo C."/>
            <person name="Becnel J."/>
            <person name="Sanscrainte N."/>
            <person name="Walker B."/>
            <person name="Young S.K."/>
            <person name="Zeng Q."/>
            <person name="Gargeya S."/>
            <person name="Fitzgerald M."/>
            <person name="Haas B."/>
            <person name="Abouelleil A."/>
            <person name="Alvarado L."/>
            <person name="Arachchi H.M."/>
            <person name="Berlin A.M."/>
            <person name="Chapman S.B."/>
            <person name="Dewar J."/>
            <person name="Goldberg J."/>
            <person name="Griggs A."/>
            <person name="Gujja S."/>
            <person name="Hansen M."/>
            <person name="Howarth C."/>
            <person name="Imamovic A."/>
            <person name="Larimer J."/>
            <person name="McCowan C."/>
            <person name="Murphy C."/>
            <person name="Neiman D."/>
            <person name="Pearson M."/>
            <person name="Priest M."/>
            <person name="Roberts A."/>
            <person name="Saif S."/>
            <person name="Shea T."/>
            <person name="Sisk P."/>
            <person name="Sykes S."/>
            <person name="Wortman J."/>
            <person name="Nusbaum C."/>
            <person name="Birren B."/>
        </authorList>
    </citation>
    <scope>NUCLEOTIDE SEQUENCE [LARGE SCALE GENOMIC DNA]</scope>
    <source>
        <strain evidence="1 2">PRA339</strain>
    </source>
</reference>
<dbReference type="EMBL" id="KK365130">
    <property type="protein sequence ID" value="KCZ82454.1"/>
    <property type="molecule type" value="Genomic_DNA"/>
</dbReference>
<proteinExistence type="predicted"/>
<accession>A0A059F621</accession>
<reference evidence="2" key="1">
    <citation type="submission" date="2013-02" db="EMBL/GenBank/DDBJ databases">
        <authorList>
            <consortium name="The Broad Institute Genome Sequencing Platform"/>
            <person name="Cuomo C."/>
            <person name="Becnel J."/>
            <person name="Sanscrainte N."/>
            <person name="Walker B."/>
            <person name="Young S.K."/>
            <person name="Zeng Q."/>
            <person name="Gargeya S."/>
            <person name="Fitzgerald M."/>
            <person name="Haas B."/>
            <person name="Abouelleil A."/>
            <person name="Alvarado L."/>
            <person name="Arachchi H.M."/>
            <person name="Berlin A.M."/>
            <person name="Chapman S.B."/>
            <person name="Dewar J."/>
            <person name="Goldberg J."/>
            <person name="Griggs A."/>
            <person name="Gujja S."/>
            <person name="Hansen M."/>
            <person name="Howarth C."/>
            <person name="Imamovic A."/>
            <person name="Larimer J."/>
            <person name="McCowan C."/>
            <person name="Murphy C."/>
            <person name="Neiman D."/>
            <person name="Pearson M."/>
            <person name="Priest M."/>
            <person name="Roberts A."/>
            <person name="Saif S."/>
            <person name="Shea T."/>
            <person name="Sisk P."/>
            <person name="Sykes S."/>
            <person name="Wortman J."/>
            <person name="Nusbaum C."/>
            <person name="Birren B."/>
        </authorList>
    </citation>
    <scope>NUCLEOTIDE SEQUENCE [LARGE SCALE GENOMIC DNA]</scope>
    <source>
        <strain evidence="2">PRA339</strain>
    </source>
</reference>
<evidence type="ECO:0000313" key="1">
    <source>
        <dbReference type="EMBL" id="KCZ82454.1"/>
    </source>
</evidence>
<dbReference type="VEuPathDB" id="MicrosporidiaDB:H312_00112"/>
<keyword evidence="2" id="KW-1185">Reference proteome</keyword>